<keyword evidence="1" id="KW-1133">Transmembrane helix</keyword>
<evidence type="ECO:0000313" key="2">
    <source>
        <dbReference type="EMBL" id="WYJ78362.1"/>
    </source>
</evidence>
<feature type="transmembrane region" description="Helical" evidence="1">
    <location>
        <begin position="75"/>
        <end position="93"/>
    </location>
</feature>
<evidence type="ECO:0008006" key="4">
    <source>
        <dbReference type="Google" id="ProtNLM"/>
    </source>
</evidence>
<dbReference type="InterPro" id="IPR030949">
    <property type="entry name" value="ECF_S_folate_fam"/>
</dbReference>
<feature type="transmembrane region" description="Helical" evidence="1">
    <location>
        <begin position="6"/>
        <end position="28"/>
    </location>
</feature>
<proteinExistence type="predicted"/>
<feature type="transmembrane region" description="Helical" evidence="1">
    <location>
        <begin position="105"/>
        <end position="126"/>
    </location>
</feature>
<feature type="transmembrane region" description="Helical" evidence="1">
    <location>
        <begin position="146"/>
        <end position="163"/>
    </location>
</feature>
<protein>
    <recommendedName>
        <fullName evidence="4">Folate family ECF transporter S component</fullName>
    </recommendedName>
</protein>
<organism evidence="2 3">
    <name type="scientific">Candidatus Enterococcus lowellii</name>
    <dbReference type="NCBI Taxonomy" id="2230877"/>
    <lineage>
        <taxon>Bacteria</taxon>
        <taxon>Bacillati</taxon>
        <taxon>Bacillota</taxon>
        <taxon>Bacilli</taxon>
        <taxon>Lactobacillales</taxon>
        <taxon>Enterococcaceae</taxon>
        <taxon>Enterococcus</taxon>
    </lineage>
</organism>
<evidence type="ECO:0000313" key="3">
    <source>
        <dbReference type="Proteomes" id="UP000664701"/>
    </source>
</evidence>
<evidence type="ECO:0000256" key="1">
    <source>
        <dbReference type="SAM" id="Phobius"/>
    </source>
</evidence>
<accession>A0ABZ2SRH4</accession>
<keyword evidence="1" id="KW-0812">Transmembrane</keyword>
<name>A0ABZ2SRH4_9ENTE</name>
<keyword evidence="3" id="KW-1185">Reference proteome</keyword>
<dbReference type="Gene3D" id="1.10.1760.20">
    <property type="match status" value="1"/>
</dbReference>
<dbReference type="EMBL" id="CP147251">
    <property type="protein sequence ID" value="WYJ78362.1"/>
    <property type="molecule type" value="Genomic_DNA"/>
</dbReference>
<gene>
    <name evidence="2" type="ORF">DOK78_003019</name>
</gene>
<dbReference type="Proteomes" id="UP000664701">
    <property type="component" value="Chromosome"/>
</dbReference>
<reference evidence="2 3" key="1">
    <citation type="submission" date="2024-03" db="EMBL/GenBank/DDBJ databases">
        <title>The Genome Sequence of Enterococcus sp. DIV2402.</title>
        <authorList>
            <consortium name="The Broad Institute Genomics Platform"/>
            <consortium name="The Broad Institute Microbial Omics Core"/>
            <consortium name="The Broad Institute Genomic Center for Infectious Diseases"/>
            <person name="Earl A."/>
            <person name="Manson A."/>
            <person name="Gilmore M."/>
            <person name="Schwartman J."/>
            <person name="Shea T."/>
            <person name="Abouelleil A."/>
            <person name="Cao P."/>
            <person name="Chapman S."/>
            <person name="Cusick C."/>
            <person name="Young S."/>
            <person name="Neafsey D."/>
            <person name="Nusbaum C."/>
            <person name="Birren B."/>
        </authorList>
    </citation>
    <scope>NUCLEOTIDE SEQUENCE [LARGE SCALE GENOMIC DNA]</scope>
    <source>
        <strain evidence="2 3">DIV2402</strain>
    </source>
</reference>
<sequence>MKRKVNAHMITTMGLLIALMVVLSRIVGFESQYLKITFTFVPEMVMGMLFGPFWTGIGAVIADLIGMALFAKSTFFIGFTLNAFIGGAIYGFFFYNKEVTWKNAILCTLTNTIIISLILTPIWLAIMYNQPLTSWVIWAPRLVKSVIMLPVQSAMIYFVGRVLPMKRLTKNLKFTA</sequence>
<dbReference type="NCBIfam" id="TIGR04518">
    <property type="entry name" value="ECF_S_folT_fam"/>
    <property type="match status" value="1"/>
</dbReference>
<dbReference type="Pfam" id="PF12822">
    <property type="entry name" value="ECF_trnsprt"/>
    <property type="match status" value="1"/>
</dbReference>
<keyword evidence="1" id="KW-0472">Membrane</keyword>
<dbReference type="InterPro" id="IPR024529">
    <property type="entry name" value="ECF_trnsprt_substrate-spec"/>
</dbReference>